<organism evidence="2 3">
    <name type="scientific">Motilibacter rhizosphaerae</name>
    <dbReference type="NCBI Taxonomy" id="598652"/>
    <lineage>
        <taxon>Bacteria</taxon>
        <taxon>Bacillati</taxon>
        <taxon>Actinomycetota</taxon>
        <taxon>Actinomycetes</taxon>
        <taxon>Motilibacterales</taxon>
        <taxon>Motilibacteraceae</taxon>
        <taxon>Motilibacter</taxon>
    </lineage>
</organism>
<dbReference type="RefSeq" id="WP_231116533.1">
    <property type="nucleotide sequence ID" value="NZ_SGXD01000005.1"/>
</dbReference>
<keyword evidence="1" id="KW-0812">Transmembrane</keyword>
<dbReference type="Proteomes" id="UP000293638">
    <property type="component" value="Unassembled WGS sequence"/>
</dbReference>
<keyword evidence="3" id="KW-1185">Reference proteome</keyword>
<evidence type="ECO:0000313" key="2">
    <source>
        <dbReference type="EMBL" id="RZS80121.1"/>
    </source>
</evidence>
<reference evidence="2 3" key="1">
    <citation type="submission" date="2019-02" db="EMBL/GenBank/DDBJ databases">
        <title>Genomic Encyclopedia of Type Strains, Phase IV (KMG-IV): sequencing the most valuable type-strain genomes for metagenomic binning, comparative biology and taxonomic classification.</title>
        <authorList>
            <person name="Goeker M."/>
        </authorList>
    </citation>
    <scope>NUCLEOTIDE SEQUENCE [LARGE SCALE GENOMIC DNA]</scope>
    <source>
        <strain evidence="2 3">DSM 45622</strain>
    </source>
</reference>
<keyword evidence="1" id="KW-1133">Transmembrane helix</keyword>
<comment type="caution">
    <text evidence="2">The sequence shown here is derived from an EMBL/GenBank/DDBJ whole genome shotgun (WGS) entry which is preliminary data.</text>
</comment>
<evidence type="ECO:0008006" key="4">
    <source>
        <dbReference type="Google" id="ProtNLM"/>
    </source>
</evidence>
<keyword evidence="1" id="KW-0472">Membrane</keyword>
<gene>
    <name evidence="2" type="ORF">EV189_3602</name>
</gene>
<feature type="transmembrane region" description="Helical" evidence="1">
    <location>
        <begin position="12"/>
        <end position="34"/>
    </location>
</feature>
<proteinExistence type="predicted"/>
<protein>
    <recommendedName>
        <fullName evidence="4">DUF4267 domain-containing protein</fullName>
    </recommendedName>
</protein>
<name>A0A4Q7NAY9_9ACTN</name>
<dbReference type="AlphaFoldDB" id="A0A4Q7NAY9"/>
<sequence>MEMRPDTAARALAAVRLVNGALGLVAPAVLLHGLGTDARADRSGVYPFRMFGIRTVVLGVDLWTQRGAAGRDVRRRAVLIHGSDAVIAAVSGLRGDLPRRAALMTTTLSTGNTVLALLANRDA</sequence>
<evidence type="ECO:0000256" key="1">
    <source>
        <dbReference type="SAM" id="Phobius"/>
    </source>
</evidence>
<accession>A0A4Q7NAY9</accession>
<dbReference type="EMBL" id="SGXD01000005">
    <property type="protein sequence ID" value="RZS80121.1"/>
    <property type="molecule type" value="Genomic_DNA"/>
</dbReference>
<evidence type="ECO:0000313" key="3">
    <source>
        <dbReference type="Proteomes" id="UP000293638"/>
    </source>
</evidence>